<dbReference type="EMBL" id="CP090174">
    <property type="protein sequence ID" value="UJO24360.1"/>
    <property type="molecule type" value="Genomic_DNA"/>
</dbReference>
<dbReference type="AlphaFoldDB" id="A0A9Q8PKV7"/>
<dbReference type="GeneID" id="71993266"/>
<sequence length="317" mass="35617">MASKNKVPVPASMKVPKPATNPPKGMQTLGSGNFEIKQAPGKGVGMFATALIKTGTVIFGEEALFVFKGPFDIDEKMVKRAYNDLPPWKKAIFDQCRHDSTHRPERQKALYKASSFNCTCELCTAPPKKRLISDTRRHMLRHLSYWLRKGDIHDAANELQAPPRDIEMLKNGAYTLLYAMLLEEEDILHGNDAYEAWALAAWHVFNTCYHNAKSERIRPHVLRDREMHTWMQKAIKSARSPYGETNLQAEAGLVCVRDHVRSHDVCGADDGMHSVGRDGLDGGGHYMYLSTRNYNIFSTCPPGSDKQPPAMARCPTM</sequence>
<dbReference type="Proteomes" id="UP000756132">
    <property type="component" value="Chromosome 12"/>
</dbReference>
<evidence type="ECO:0000313" key="2">
    <source>
        <dbReference type="EMBL" id="UJO24360.1"/>
    </source>
</evidence>
<name>A0A9Q8PKV7_PASFU</name>
<dbReference type="InterPro" id="IPR053185">
    <property type="entry name" value="SET_domain_protein"/>
</dbReference>
<protein>
    <recommendedName>
        <fullName evidence="4">SET domain-containing protein</fullName>
    </recommendedName>
</protein>
<dbReference type="RefSeq" id="XP_047768726.1">
    <property type="nucleotide sequence ID" value="XM_047912536.1"/>
</dbReference>
<evidence type="ECO:0008006" key="4">
    <source>
        <dbReference type="Google" id="ProtNLM"/>
    </source>
</evidence>
<accession>A0A9Q8PKV7</accession>
<proteinExistence type="predicted"/>
<gene>
    <name evidence="2" type="ORF">CLAFUR5_13388</name>
</gene>
<reference evidence="2" key="2">
    <citation type="journal article" date="2022" name="Microb. Genom.">
        <title>A chromosome-scale genome assembly of the tomato pathogen Cladosporium fulvum reveals a compartmentalized genome architecture and the presence of a dispensable chromosome.</title>
        <authorList>
            <person name="Zaccaron A.Z."/>
            <person name="Chen L.H."/>
            <person name="Samaras A."/>
            <person name="Stergiopoulos I."/>
        </authorList>
    </citation>
    <scope>NUCLEOTIDE SEQUENCE</scope>
    <source>
        <strain evidence="2">Race5_Kim</strain>
    </source>
</reference>
<dbReference type="PANTHER" id="PTHR47332:SF4">
    <property type="entry name" value="SET DOMAIN-CONTAINING PROTEIN 5"/>
    <property type="match status" value="1"/>
</dbReference>
<dbReference type="OrthoDB" id="265717at2759"/>
<dbReference type="PANTHER" id="PTHR47332">
    <property type="entry name" value="SET DOMAIN-CONTAINING PROTEIN 5"/>
    <property type="match status" value="1"/>
</dbReference>
<reference evidence="2" key="1">
    <citation type="submission" date="2021-12" db="EMBL/GenBank/DDBJ databases">
        <authorList>
            <person name="Zaccaron A."/>
            <person name="Stergiopoulos I."/>
        </authorList>
    </citation>
    <scope>NUCLEOTIDE SEQUENCE</scope>
    <source>
        <strain evidence="2">Race5_Kim</strain>
    </source>
</reference>
<feature type="region of interest" description="Disordered" evidence="1">
    <location>
        <begin position="1"/>
        <end position="25"/>
    </location>
</feature>
<organism evidence="2 3">
    <name type="scientific">Passalora fulva</name>
    <name type="common">Tomato leaf mold</name>
    <name type="synonym">Cladosporium fulvum</name>
    <dbReference type="NCBI Taxonomy" id="5499"/>
    <lineage>
        <taxon>Eukaryota</taxon>
        <taxon>Fungi</taxon>
        <taxon>Dikarya</taxon>
        <taxon>Ascomycota</taxon>
        <taxon>Pezizomycotina</taxon>
        <taxon>Dothideomycetes</taxon>
        <taxon>Dothideomycetidae</taxon>
        <taxon>Mycosphaerellales</taxon>
        <taxon>Mycosphaerellaceae</taxon>
        <taxon>Fulvia</taxon>
    </lineage>
</organism>
<dbReference type="KEGG" id="ffu:CLAFUR5_13388"/>
<evidence type="ECO:0000313" key="3">
    <source>
        <dbReference type="Proteomes" id="UP000756132"/>
    </source>
</evidence>
<keyword evidence="3" id="KW-1185">Reference proteome</keyword>
<evidence type="ECO:0000256" key="1">
    <source>
        <dbReference type="SAM" id="MobiDB-lite"/>
    </source>
</evidence>